<sequence length="545" mass="61252">MSSAHVYVRLHKGQTIDDISEGNKVNNIDVVYTPWSNLKKTASMDVGQVGFHNPKMVRTVRVEKRINEIVNRLNRTKVERKPDFKAEREAVSAAERAERKLQLRDKKRREEMERLEKERQAELRSYKGLMVSENMTSNKQIGATSKSLQELEEDFINHLNLGNVKPNEVPDDTVKAVAEVLAKSTSLKVSEDGKKVGRTTEIPKPEEVIEQLDSRTVAATPFQYDVTQEDLENFFGQFAKVNSVRLPRHVGDKRFFCGIALIEFSTEEDAEKALNENLVYAGTTLELKQKKDFDVQRARETEAFEMSHSLGGLSHKNNSNSEANYPKGLIIAFALKKIVNATEQDGTDDAANGENVNKDEEAPGDNVDKDNKEKNDTNNGLGSEEKETEDEERSPEGPTEMGDEKEERVTAAAYVDDMNVVLREDLKAVFKKYGTVKFIDFKIGVDSGYIRFEEPEAAQKARAAAVLAEQGGLVVKNYIATLEPVSGDAEREYWSLLRGNQEKWRENKGNRGRGGKYNRGGKFGRSRENDTARGRPNKARKVGAA</sequence>
<evidence type="ECO:0000256" key="1">
    <source>
        <dbReference type="ARBA" id="ARBA00022884"/>
    </source>
</evidence>
<dbReference type="GO" id="GO:1990904">
    <property type="term" value="C:ribonucleoprotein complex"/>
    <property type="evidence" value="ECO:0007669"/>
    <property type="project" value="UniProtKB-UniRule"/>
</dbReference>
<proteinExistence type="predicted"/>
<evidence type="ECO:0000256" key="3">
    <source>
        <dbReference type="SAM" id="MobiDB-lite"/>
    </source>
</evidence>
<protein>
    <submittedName>
        <fullName evidence="6">La protein 1</fullName>
    </submittedName>
</protein>
<dbReference type="Pfam" id="PF08777">
    <property type="entry name" value="RRM_3"/>
    <property type="match status" value="1"/>
</dbReference>
<dbReference type="GO" id="GO:0003723">
    <property type="term" value="F:RNA binding"/>
    <property type="evidence" value="ECO:0007669"/>
    <property type="project" value="UniProtKB-UniRule"/>
</dbReference>
<feature type="region of interest" description="Disordered" evidence="3">
    <location>
        <begin position="345"/>
        <end position="407"/>
    </location>
</feature>
<feature type="compositionally biased region" description="Basic residues" evidence="3">
    <location>
        <begin position="535"/>
        <end position="545"/>
    </location>
</feature>
<accession>A0A6A1UXI4</accession>
<dbReference type="SUPFAM" id="SSF54928">
    <property type="entry name" value="RNA-binding domain, RBD"/>
    <property type="match status" value="2"/>
</dbReference>
<dbReference type="OrthoDB" id="439993at2759"/>
<dbReference type="InterPro" id="IPR014886">
    <property type="entry name" value="La_xRRM"/>
</dbReference>
<dbReference type="InterPro" id="IPR039730">
    <property type="entry name" value="Jlp2/Ccd25"/>
</dbReference>
<dbReference type="Gene3D" id="3.30.70.330">
    <property type="match status" value="2"/>
</dbReference>
<evidence type="ECO:0000259" key="5">
    <source>
        <dbReference type="PROSITE" id="PS51939"/>
    </source>
</evidence>
<organism evidence="6 7">
    <name type="scientific">Morella rubra</name>
    <name type="common">Chinese bayberry</name>
    <dbReference type="NCBI Taxonomy" id="262757"/>
    <lineage>
        <taxon>Eukaryota</taxon>
        <taxon>Viridiplantae</taxon>
        <taxon>Streptophyta</taxon>
        <taxon>Embryophyta</taxon>
        <taxon>Tracheophyta</taxon>
        <taxon>Spermatophyta</taxon>
        <taxon>Magnoliopsida</taxon>
        <taxon>eudicotyledons</taxon>
        <taxon>Gunneridae</taxon>
        <taxon>Pentapetalae</taxon>
        <taxon>rosids</taxon>
        <taxon>fabids</taxon>
        <taxon>Fagales</taxon>
        <taxon>Myricaceae</taxon>
        <taxon>Morella</taxon>
    </lineage>
</organism>
<dbReference type="EMBL" id="RXIC02000026">
    <property type="protein sequence ID" value="KAB1204397.1"/>
    <property type="molecule type" value="Genomic_DNA"/>
</dbReference>
<dbReference type="Pfam" id="PF00076">
    <property type="entry name" value="RRM_1"/>
    <property type="match status" value="1"/>
</dbReference>
<gene>
    <name evidence="6" type="ORF">CJ030_MR8G027190</name>
</gene>
<dbReference type="CDD" id="cd12291">
    <property type="entry name" value="RRM1_La"/>
    <property type="match status" value="1"/>
</dbReference>
<evidence type="ECO:0000313" key="7">
    <source>
        <dbReference type="Proteomes" id="UP000516437"/>
    </source>
</evidence>
<comment type="caution">
    <text evidence="6">The sequence shown here is derived from an EMBL/GenBank/DDBJ whole genome shotgun (WGS) entry which is preliminary data.</text>
</comment>
<feature type="domain" description="RRM" evidence="4">
    <location>
        <begin position="215"/>
        <end position="300"/>
    </location>
</feature>
<feature type="region of interest" description="Disordered" evidence="3">
    <location>
        <begin position="505"/>
        <end position="545"/>
    </location>
</feature>
<dbReference type="AlphaFoldDB" id="A0A6A1UXI4"/>
<evidence type="ECO:0000256" key="2">
    <source>
        <dbReference type="PROSITE-ProRule" id="PRU00176"/>
    </source>
</evidence>
<dbReference type="InterPro" id="IPR012677">
    <property type="entry name" value="Nucleotide-bd_a/b_plait_sf"/>
</dbReference>
<evidence type="ECO:0000313" key="6">
    <source>
        <dbReference type="EMBL" id="KAB1204397.1"/>
    </source>
</evidence>
<dbReference type="Proteomes" id="UP000516437">
    <property type="component" value="Chromosome 8"/>
</dbReference>
<evidence type="ECO:0000259" key="4">
    <source>
        <dbReference type="PROSITE" id="PS50102"/>
    </source>
</evidence>
<dbReference type="PROSITE" id="PS50102">
    <property type="entry name" value="RRM"/>
    <property type="match status" value="1"/>
</dbReference>
<dbReference type="InterPro" id="IPR035979">
    <property type="entry name" value="RBD_domain_sf"/>
</dbReference>
<name>A0A6A1UXI4_9ROSI</name>
<keyword evidence="1 2" id="KW-0694">RNA-binding</keyword>
<dbReference type="PANTHER" id="PTHR13049">
    <property type="entry name" value="DUF814-RELATED"/>
    <property type="match status" value="1"/>
</dbReference>
<feature type="domain" description="XRRM" evidence="5">
    <location>
        <begin position="403"/>
        <end position="530"/>
    </location>
</feature>
<keyword evidence="7" id="KW-1185">Reference proteome</keyword>
<dbReference type="PANTHER" id="PTHR13049:SF2">
    <property type="entry name" value="COILED-COIL DOMAIN-CONTAINING PROTEIN 25"/>
    <property type="match status" value="1"/>
</dbReference>
<feature type="compositionally biased region" description="Basic and acidic residues" evidence="3">
    <location>
        <begin position="356"/>
        <end position="376"/>
    </location>
</feature>
<reference evidence="6 7" key="1">
    <citation type="journal article" date="2019" name="Plant Biotechnol. J.">
        <title>The red bayberry genome and genetic basis of sex determination.</title>
        <authorList>
            <person name="Jia H.M."/>
            <person name="Jia H.J."/>
            <person name="Cai Q.L."/>
            <person name="Wang Y."/>
            <person name="Zhao H.B."/>
            <person name="Yang W.F."/>
            <person name="Wang G.Y."/>
            <person name="Li Y.H."/>
            <person name="Zhan D.L."/>
            <person name="Shen Y.T."/>
            <person name="Niu Q.F."/>
            <person name="Chang L."/>
            <person name="Qiu J."/>
            <person name="Zhao L."/>
            <person name="Xie H.B."/>
            <person name="Fu W.Y."/>
            <person name="Jin J."/>
            <person name="Li X.W."/>
            <person name="Jiao Y."/>
            <person name="Zhou C.C."/>
            <person name="Tu T."/>
            <person name="Chai C.Y."/>
            <person name="Gao J.L."/>
            <person name="Fan L.J."/>
            <person name="van de Weg E."/>
            <person name="Wang J.Y."/>
            <person name="Gao Z.S."/>
        </authorList>
    </citation>
    <scope>NUCLEOTIDE SEQUENCE [LARGE SCALE GENOMIC DNA]</scope>
    <source>
        <tissue evidence="6">Leaves</tissue>
    </source>
</reference>
<dbReference type="InterPro" id="IPR000504">
    <property type="entry name" value="RRM_dom"/>
</dbReference>
<dbReference type="PROSITE" id="PS51939">
    <property type="entry name" value="XRRM"/>
    <property type="match status" value="1"/>
</dbReference>
<dbReference type="SMART" id="SM00360">
    <property type="entry name" value="RRM"/>
    <property type="match status" value="2"/>
</dbReference>